<accession>A0AAE9CK00</accession>
<reference evidence="1" key="1">
    <citation type="submission" date="2021-11" db="EMBL/GenBank/DDBJ databases">
        <authorList>
            <person name="Sousa J."/>
            <person name="Sillankorva S."/>
            <person name="Faustino A."/>
            <person name="Carvalho C."/>
        </authorList>
    </citation>
    <scope>NUCLEOTIDE SEQUENCE</scope>
</reference>
<evidence type="ECO:0000313" key="1">
    <source>
        <dbReference type="EMBL" id="UJQ44043.1"/>
    </source>
</evidence>
<protein>
    <submittedName>
        <fullName evidence="1">Uncharacterized protein</fullName>
    </submittedName>
</protein>
<dbReference type="EMBL" id="OL604152">
    <property type="protein sequence ID" value="UJQ44043.1"/>
    <property type="molecule type" value="Genomic_DNA"/>
</dbReference>
<evidence type="ECO:0000313" key="2">
    <source>
        <dbReference type="Proteomes" id="UP000829649"/>
    </source>
</evidence>
<proteinExistence type="predicted"/>
<organism evidence="1 2">
    <name type="scientific">Klebsiella phage vB_KpnS-Carvaje</name>
    <dbReference type="NCBI Taxonomy" id="2900314"/>
    <lineage>
        <taxon>Viruses</taxon>
        <taxon>Duplodnaviria</taxon>
        <taxon>Heunggongvirae</taxon>
        <taxon>Uroviricota</taxon>
        <taxon>Caudoviricetes</taxon>
        <taxon>Carvajevirus</taxon>
        <taxon>Carvajevirus carvaje</taxon>
    </lineage>
</organism>
<dbReference type="Proteomes" id="UP000829649">
    <property type="component" value="Segment"/>
</dbReference>
<gene>
    <name evidence="1" type="ORF">vBKpnSCarvaje_0079</name>
</gene>
<name>A0AAE9CK00_9CAUD</name>
<keyword evidence="2" id="KW-1185">Reference proteome</keyword>
<reference evidence="1" key="2">
    <citation type="journal article" date="2022" name="Curr. Genet.">
        <title>Suggestion for a new bacteriophage genus for the Klebsiella pneumoniae phage vB_KpnS-Carvaje.</title>
        <authorList>
            <person name="Sousa J.C."/>
            <person name="Sillankorva S."/>
            <person name="Faustino A."/>
            <person name="Carvalho C.M."/>
        </authorList>
    </citation>
    <scope>NUCLEOTIDE SEQUENCE</scope>
</reference>
<sequence>MEWKTINRRSGNVEYYYIGKIAVASVQWDFGQSKGTNLTHRATIDLPCLKNNVKNTTHAGEQSAKEYAEAVVKRWVDAAGLEFK</sequence>